<gene>
    <name evidence="1" type="ORF">GO988_21665</name>
</gene>
<keyword evidence="2" id="KW-1185">Reference proteome</keyword>
<reference evidence="1 2" key="1">
    <citation type="submission" date="2019-12" db="EMBL/GenBank/DDBJ databases">
        <title>Hymenobacter sp. HMF4947 Genome sequencing and assembly.</title>
        <authorList>
            <person name="Kang H."/>
            <person name="Cha I."/>
            <person name="Kim H."/>
            <person name="Joh K."/>
        </authorList>
    </citation>
    <scope>NUCLEOTIDE SEQUENCE [LARGE SCALE GENOMIC DNA]</scope>
    <source>
        <strain evidence="1 2">HMF4947</strain>
    </source>
</reference>
<protein>
    <submittedName>
        <fullName evidence="1">Uncharacterized protein</fullName>
    </submittedName>
</protein>
<comment type="caution">
    <text evidence="1">The sequence shown here is derived from an EMBL/GenBank/DDBJ whole genome shotgun (WGS) entry which is preliminary data.</text>
</comment>
<dbReference type="RefSeq" id="WP_157569585.1">
    <property type="nucleotide sequence ID" value="NZ_WQKZ01000008.1"/>
</dbReference>
<evidence type="ECO:0000313" key="1">
    <source>
        <dbReference type="EMBL" id="MVN78946.1"/>
    </source>
</evidence>
<sequence>MENQGSLYITIEGKVDAEPLSPRNYDVREVMEALQLGLDILFGGEKRSRPSVTYALEEGSVRHVFTTIAAVATLANAQLQKAQESGSLVGMEPVRAKAILALQESAKKHSWIYKLGPSKESVSLHLDKKTAFEAVVSRRWYETEFYFYGQIEDWGGSSRSNIHLLTLDRGKLTLASTREYLSSIEQNMVYKSCSVRAIGLEDAVTGDIDYDSLRVVEIKPYNRSNYDRQYLDKLSERTTKNWLGSVENPEEWLHQLRGYVE</sequence>
<organism evidence="1 2">
    <name type="scientific">Hymenobacter ginkgonis</name>
    <dbReference type="NCBI Taxonomy" id="2682976"/>
    <lineage>
        <taxon>Bacteria</taxon>
        <taxon>Pseudomonadati</taxon>
        <taxon>Bacteroidota</taxon>
        <taxon>Cytophagia</taxon>
        <taxon>Cytophagales</taxon>
        <taxon>Hymenobacteraceae</taxon>
        <taxon>Hymenobacter</taxon>
    </lineage>
</organism>
<proteinExistence type="predicted"/>
<evidence type="ECO:0000313" key="2">
    <source>
        <dbReference type="Proteomes" id="UP000441336"/>
    </source>
</evidence>
<accession>A0A7K1TKS0</accession>
<dbReference type="Proteomes" id="UP000441336">
    <property type="component" value="Unassembled WGS sequence"/>
</dbReference>
<name>A0A7K1TKS0_9BACT</name>
<dbReference type="AlphaFoldDB" id="A0A7K1TKS0"/>
<dbReference type="EMBL" id="WQKZ01000008">
    <property type="protein sequence ID" value="MVN78946.1"/>
    <property type="molecule type" value="Genomic_DNA"/>
</dbReference>